<keyword evidence="2" id="KW-1185">Reference proteome</keyword>
<dbReference type="KEGG" id="ovi:T265_10048"/>
<dbReference type="CTD" id="20324216"/>
<dbReference type="EMBL" id="KL596948">
    <property type="protein sequence ID" value="KER21679.1"/>
    <property type="molecule type" value="Genomic_DNA"/>
</dbReference>
<organism evidence="1 2">
    <name type="scientific">Opisthorchis viverrini</name>
    <name type="common">Southeast Asian liver fluke</name>
    <dbReference type="NCBI Taxonomy" id="6198"/>
    <lineage>
        <taxon>Eukaryota</taxon>
        <taxon>Metazoa</taxon>
        <taxon>Spiralia</taxon>
        <taxon>Lophotrochozoa</taxon>
        <taxon>Platyhelminthes</taxon>
        <taxon>Trematoda</taxon>
        <taxon>Digenea</taxon>
        <taxon>Opisthorchiida</taxon>
        <taxon>Opisthorchiata</taxon>
        <taxon>Opisthorchiidae</taxon>
        <taxon>Opisthorchis</taxon>
    </lineage>
</organism>
<name>A0A075A2T9_OPIVI</name>
<dbReference type="GeneID" id="20324216"/>
<protein>
    <submittedName>
        <fullName evidence="1">Uncharacterized protein</fullName>
    </submittedName>
</protein>
<gene>
    <name evidence="1" type="ORF">T265_10048</name>
</gene>
<sequence>MTMIFLTSQLEITEYDSSLQHSCTDQVCHNDIVVDKAPDLHKALQSIEYPHLLRLRMDELINKVRAMKTRSCGSREILLCTEATEGTLLHRTSSVPTPSTVVGYYIKKLMTGFKGQGRSPKWTPVYDTLF</sequence>
<dbReference type="AlphaFoldDB" id="A0A075A2T9"/>
<proteinExistence type="predicted"/>
<evidence type="ECO:0000313" key="2">
    <source>
        <dbReference type="Proteomes" id="UP000054324"/>
    </source>
</evidence>
<dbReference type="RefSeq" id="XP_009174567.1">
    <property type="nucleotide sequence ID" value="XM_009176303.1"/>
</dbReference>
<accession>A0A075A2T9</accession>
<reference evidence="1 2" key="1">
    <citation type="submission" date="2013-11" db="EMBL/GenBank/DDBJ databases">
        <title>Opisthorchis viverrini - life in the bile duct.</title>
        <authorList>
            <person name="Young N.D."/>
            <person name="Nagarajan N."/>
            <person name="Lin S.J."/>
            <person name="Korhonen P.K."/>
            <person name="Jex A.R."/>
            <person name="Hall R.S."/>
            <person name="Safavi-Hemami H."/>
            <person name="Kaewkong W."/>
            <person name="Bertrand D."/>
            <person name="Gao S."/>
            <person name="Seet Q."/>
            <person name="Wongkham S."/>
            <person name="Teh B.T."/>
            <person name="Wongkham C."/>
            <person name="Intapan P.M."/>
            <person name="Maleewong W."/>
            <person name="Yang X."/>
            <person name="Hu M."/>
            <person name="Wang Z."/>
            <person name="Hofmann A."/>
            <person name="Sternberg P.W."/>
            <person name="Tan P."/>
            <person name="Wang J."/>
            <person name="Gasser R.B."/>
        </authorList>
    </citation>
    <scope>NUCLEOTIDE SEQUENCE [LARGE SCALE GENOMIC DNA]</scope>
</reference>
<dbReference type="Proteomes" id="UP000054324">
    <property type="component" value="Unassembled WGS sequence"/>
</dbReference>
<evidence type="ECO:0000313" key="1">
    <source>
        <dbReference type="EMBL" id="KER21679.1"/>
    </source>
</evidence>